<dbReference type="Proteomes" id="UP000272729">
    <property type="component" value="Unassembled WGS sequence"/>
</dbReference>
<evidence type="ECO:0000256" key="4">
    <source>
        <dbReference type="ARBA" id="ARBA00022679"/>
    </source>
</evidence>
<dbReference type="PANTHER" id="PTHR48090:SF1">
    <property type="entry name" value="PROPHAGE BACTOPRENOL GLUCOSYL TRANSFERASE HOMOLOG"/>
    <property type="match status" value="1"/>
</dbReference>
<evidence type="ECO:0000256" key="1">
    <source>
        <dbReference type="ARBA" id="ARBA00004141"/>
    </source>
</evidence>
<evidence type="ECO:0000313" key="11">
    <source>
        <dbReference type="EMBL" id="RKT70244.1"/>
    </source>
</evidence>
<dbReference type="EMBL" id="RBXR01000001">
    <property type="protein sequence ID" value="RKT70244.1"/>
    <property type="molecule type" value="Genomic_DNA"/>
</dbReference>
<dbReference type="PANTHER" id="PTHR48090">
    <property type="entry name" value="UNDECAPRENYL-PHOSPHATE 4-DEOXY-4-FORMAMIDO-L-ARABINOSE TRANSFERASE-RELATED"/>
    <property type="match status" value="1"/>
</dbReference>
<feature type="region of interest" description="Disordered" evidence="8">
    <location>
        <begin position="1"/>
        <end position="28"/>
    </location>
</feature>
<keyword evidence="3 11" id="KW-0328">Glycosyltransferase</keyword>
<comment type="similarity">
    <text evidence="2">Belongs to the glycosyltransferase 2 family.</text>
</comment>
<feature type="domain" description="Glycosyltransferase 2-like" evidence="10">
    <location>
        <begin position="40"/>
        <end position="202"/>
    </location>
</feature>
<evidence type="ECO:0000256" key="3">
    <source>
        <dbReference type="ARBA" id="ARBA00022676"/>
    </source>
</evidence>
<dbReference type="SUPFAM" id="SSF53448">
    <property type="entry name" value="Nucleotide-diphospho-sugar transferases"/>
    <property type="match status" value="1"/>
</dbReference>
<dbReference type="GO" id="GO:0016757">
    <property type="term" value="F:glycosyltransferase activity"/>
    <property type="evidence" value="ECO:0007669"/>
    <property type="project" value="UniProtKB-KW"/>
</dbReference>
<feature type="transmembrane region" description="Helical" evidence="9">
    <location>
        <begin position="297"/>
        <end position="322"/>
    </location>
</feature>
<evidence type="ECO:0000256" key="5">
    <source>
        <dbReference type="ARBA" id="ARBA00022692"/>
    </source>
</evidence>
<evidence type="ECO:0000256" key="7">
    <source>
        <dbReference type="ARBA" id="ARBA00023136"/>
    </source>
</evidence>
<dbReference type="CDD" id="cd04187">
    <property type="entry name" value="DPM1_like_bac"/>
    <property type="match status" value="1"/>
</dbReference>
<dbReference type="AlphaFoldDB" id="A0A495XBL6"/>
<keyword evidence="7 9" id="KW-0472">Membrane</keyword>
<dbReference type="Gene3D" id="3.90.550.10">
    <property type="entry name" value="Spore Coat Polysaccharide Biosynthesis Protein SpsA, Chain A"/>
    <property type="match status" value="1"/>
</dbReference>
<evidence type="ECO:0000256" key="6">
    <source>
        <dbReference type="ARBA" id="ARBA00022989"/>
    </source>
</evidence>
<keyword evidence="4 11" id="KW-0808">Transferase</keyword>
<dbReference type="InterPro" id="IPR050256">
    <property type="entry name" value="Glycosyltransferase_2"/>
</dbReference>
<dbReference type="Pfam" id="PF00535">
    <property type="entry name" value="Glycos_transf_2"/>
    <property type="match status" value="1"/>
</dbReference>
<feature type="compositionally biased region" description="Low complexity" evidence="8">
    <location>
        <begin position="346"/>
        <end position="363"/>
    </location>
</feature>
<keyword evidence="5 9" id="KW-0812">Transmembrane</keyword>
<feature type="region of interest" description="Disordered" evidence="8">
    <location>
        <begin position="344"/>
        <end position="370"/>
    </location>
</feature>
<name>A0A495XBL6_9PSEU</name>
<organism evidence="11 12">
    <name type="scientific">Saccharothrix variisporea</name>
    <dbReference type="NCBI Taxonomy" id="543527"/>
    <lineage>
        <taxon>Bacteria</taxon>
        <taxon>Bacillati</taxon>
        <taxon>Actinomycetota</taxon>
        <taxon>Actinomycetes</taxon>
        <taxon>Pseudonocardiales</taxon>
        <taxon>Pseudonocardiaceae</taxon>
        <taxon>Saccharothrix</taxon>
    </lineage>
</organism>
<accession>A0A495XBL6</accession>
<dbReference type="GO" id="GO:0005886">
    <property type="term" value="C:plasma membrane"/>
    <property type="evidence" value="ECO:0007669"/>
    <property type="project" value="TreeGrafter"/>
</dbReference>
<evidence type="ECO:0000259" key="10">
    <source>
        <dbReference type="Pfam" id="PF00535"/>
    </source>
</evidence>
<evidence type="ECO:0000256" key="2">
    <source>
        <dbReference type="ARBA" id="ARBA00006739"/>
    </source>
</evidence>
<keyword evidence="6 9" id="KW-1133">Transmembrane helix</keyword>
<evidence type="ECO:0000256" key="9">
    <source>
        <dbReference type="SAM" id="Phobius"/>
    </source>
</evidence>
<feature type="transmembrane region" description="Helical" evidence="9">
    <location>
        <begin position="267"/>
        <end position="285"/>
    </location>
</feature>
<comment type="caution">
    <text evidence="11">The sequence shown here is derived from an EMBL/GenBank/DDBJ whole genome shotgun (WGS) entry which is preliminary data.</text>
</comment>
<evidence type="ECO:0000313" key="12">
    <source>
        <dbReference type="Proteomes" id="UP000272729"/>
    </source>
</evidence>
<dbReference type="InterPro" id="IPR001173">
    <property type="entry name" value="Glyco_trans_2-like"/>
</dbReference>
<reference evidence="11 12" key="1">
    <citation type="submission" date="2018-10" db="EMBL/GenBank/DDBJ databases">
        <title>Sequencing the genomes of 1000 actinobacteria strains.</title>
        <authorList>
            <person name="Klenk H.-P."/>
        </authorList>
    </citation>
    <scope>NUCLEOTIDE SEQUENCE [LARGE SCALE GENOMIC DNA]</scope>
    <source>
        <strain evidence="11 12">DSM 43911</strain>
    </source>
</reference>
<keyword evidence="12" id="KW-1185">Reference proteome</keyword>
<evidence type="ECO:0000256" key="8">
    <source>
        <dbReference type="SAM" id="MobiDB-lite"/>
    </source>
</evidence>
<comment type="subcellular location">
    <subcellularLocation>
        <location evidence="1">Membrane</location>
        <topology evidence="1">Multi-pass membrane protein</topology>
    </subcellularLocation>
</comment>
<dbReference type="InterPro" id="IPR029044">
    <property type="entry name" value="Nucleotide-diphossugar_trans"/>
</dbReference>
<sequence>MTADAAEPPAGPAAPAAPAATTAPAAPAAPTAGKKRVTYIFPIYNEAGNIDLLHRTVSQVTESLADRYDVSFIYVDDGSKDESLTHLQALADRDDRVTVIELSRNFGHQMAVTAGLDLADADAVIIMDSDMQDPPRVSLELVEKWEQGYEVVYAQRRSRQDTAFKKLTASAFYLFLRKVASIDIPRNTGDFRLIDRKVVDELRKYRERDRFLRGLISYIGFRQTGVLFDRDERHAGVTGYPLSKMLRFAADGILGFSVAPLKLISRLGYFISFLSFLGILYVAGVKLFAPETAVPGWAFITIGMFFLGGIQITMLGVLGSYIGRTYAQSQARPLYTVASVRTGTPSPAHTTSNAHTTSHARTTPAESLAR</sequence>
<protein>
    <submittedName>
        <fullName evidence="11">Dolichol-phosphate mannosyltransferase</fullName>
    </submittedName>
</protein>
<proteinExistence type="inferred from homology"/>
<gene>
    <name evidence="11" type="ORF">DFJ66_3500</name>
</gene>